<dbReference type="GeneID" id="59162600"/>
<accession>A0A5P8FPC8</accession>
<feature type="compositionally biased region" description="Low complexity" evidence="1">
    <location>
        <begin position="300"/>
        <end position="309"/>
    </location>
</feature>
<feature type="region of interest" description="Disordered" evidence="1">
    <location>
        <begin position="1"/>
        <end position="21"/>
    </location>
</feature>
<dbReference type="RefSeq" id="WP_123093219.1">
    <property type="nucleotide sequence ID" value="NZ_CP044548.2"/>
</dbReference>
<feature type="compositionally biased region" description="Basic and acidic residues" evidence="1">
    <location>
        <begin position="65"/>
        <end position="109"/>
    </location>
</feature>
<proteinExistence type="predicted"/>
<dbReference type="AlphaFoldDB" id="A0A5P8FPC8"/>
<name>A0A5P8FPC8_9MICO</name>
<dbReference type="Proteomes" id="UP000271708">
    <property type="component" value="Chromosome"/>
</dbReference>
<dbReference type="KEGG" id="jme:EEW87_015530"/>
<feature type="region of interest" description="Disordered" evidence="1">
    <location>
        <begin position="197"/>
        <end position="374"/>
    </location>
</feature>
<evidence type="ECO:0000256" key="1">
    <source>
        <dbReference type="SAM" id="MobiDB-lite"/>
    </source>
</evidence>
<gene>
    <name evidence="2" type="ORF">EEW87_015530</name>
</gene>
<feature type="region of interest" description="Disordered" evidence="1">
    <location>
        <begin position="62"/>
        <end position="109"/>
    </location>
</feature>
<feature type="compositionally biased region" description="Basic and acidic residues" evidence="1">
    <location>
        <begin position="1"/>
        <end position="19"/>
    </location>
</feature>
<sequence length="374" mass="38064">MFRTESKVEKGRVAAHEGAESGVAKIHTLIDKVAEGAETGSDRAAGLGAAASAKSADLRAQAADASKDVRKDAKKTGKQLRKDASKSTKQLRKDAKKAGKRAGDGAHDLRDTIVDDVLPKVVATATGLAATGAATTKSVADEAGKRAPEAFHALKDDHDTHAALAAIKGETRRSGRSWKVLLLALVAGGVAFYVAKKQQKPKKDPWAVPAGDPYKAPDTGRASSVTPAAPVTDGAAATSQTPIADEVVADEVVSTDDVPVAGSAAPSLDAGDGPVLGEGDTTHAAMTGHPDGVDDQGVPSTSTSASTGSGDTGLGETRPLSNEEIDELASDDPTQAHVGSPDETAQTNGEGGDAWSSARDWADDGQNPDDKRGC</sequence>
<dbReference type="OrthoDB" id="4872313at2"/>
<evidence type="ECO:0000313" key="3">
    <source>
        <dbReference type="Proteomes" id="UP000271708"/>
    </source>
</evidence>
<organism evidence="2 3">
    <name type="scientific">Janibacter melonis</name>
    <dbReference type="NCBI Taxonomy" id="262209"/>
    <lineage>
        <taxon>Bacteria</taxon>
        <taxon>Bacillati</taxon>
        <taxon>Actinomycetota</taxon>
        <taxon>Actinomycetes</taxon>
        <taxon>Micrococcales</taxon>
        <taxon>Intrasporangiaceae</taxon>
        <taxon>Janibacter</taxon>
    </lineage>
</organism>
<evidence type="ECO:0000313" key="2">
    <source>
        <dbReference type="EMBL" id="QFQ31436.1"/>
    </source>
</evidence>
<dbReference type="EMBL" id="CP044548">
    <property type="protein sequence ID" value="QFQ31436.1"/>
    <property type="molecule type" value="Genomic_DNA"/>
</dbReference>
<protein>
    <submittedName>
        <fullName evidence="2">Uncharacterized protein</fullName>
    </submittedName>
</protein>
<reference evidence="2 3" key="1">
    <citation type="submission" date="2019-09" db="EMBL/GenBank/DDBJ databases">
        <title>Complete Genome Sequence of Janibacter melonis M714 with both human health impact and industrial applications.</title>
        <authorList>
            <person name="Jin M."/>
            <person name="Zhao Q.R."/>
        </authorList>
    </citation>
    <scope>NUCLEOTIDE SEQUENCE [LARGE SCALE GENOMIC DNA]</scope>
    <source>
        <strain evidence="2 3">M714</strain>
    </source>
</reference>